<dbReference type="Proteomes" id="UP000233551">
    <property type="component" value="Unassembled WGS sequence"/>
</dbReference>
<organism evidence="2 3">
    <name type="scientific">Punica granatum</name>
    <name type="common">Pomegranate</name>
    <dbReference type="NCBI Taxonomy" id="22663"/>
    <lineage>
        <taxon>Eukaryota</taxon>
        <taxon>Viridiplantae</taxon>
        <taxon>Streptophyta</taxon>
        <taxon>Embryophyta</taxon>
        <taxon>Tracheophyta</taxon>
        <taxon>Spermatophyta</taxon>
        <taxon>Magnoliopsida</taxon>
        <taxon>eudicotyledons</taxon>
        <taxon>Gunneridae</taxon>
        <taxon>Pentapetalae</taxon>
        <taxon>rosids</taxon>
        <taxon>malvids</taxon>
        <taxon>Myrtales</taxon>
        <taxon>Lythraceae</taxon>
        <taxon>Punica</taxon>
    </lineage>
</organism>
<protein>
    <submittedName>
        <fullName evidence="2">Uncharacterized protein</fullName>
    </submittedName>
</protein>
<sequence length="108" mass="12128">MVTPPPSKSLTTEEEKISSLSVTGRHEGREGVTSAGSERLLHWRMPLRTTTNEKEEKESPCNPRGSIQHSIRLGYEVEMSETTIGPRTSGERLTRLHRLDRNKAACLD</sequence>
<dbReference type="EMBL" id="PGOL01000471">
    <property type="protein sequence ID" value="PKI70120.1"/>
    <property type="molecule type" value="Genomic_DNA"/>
</dbReference>
<reference evidence="2 3" key="1">
    <citation type="submission" date="2017-11" db="EMBL/GenBank/DDBJ databases">
        <title>De-novo sequencing of pomegranate (Punica granatum L.) genome.</title>
        <authorList>
            <person name="Akparov Z."/>
            <person name="Amiraslanov A."/>
            <person name="Hajiyeva S."/>
            <person name="Abbasov M."/>
            <person name="Kaur K."/>
            <person name="Hamwieh A."/>
            <person name="Solovyev V."/>
            <person name="Salamov A."/>
            <person name="Braich B."/>
            <person name="Kosarev P."/>
            <person name="Mahmoud A."/>
            <person name="Hajiyev E."/>
            <person name="Babayeva S."/>
            <person name="Izzatullayeva V."/>
            <person name="Mammadov A."/>
            <person name="Mammadov A."/>
            <person name="Sharifova S."/>
            <person name="Ojaghi J."/>
            <person name="Eynullazada K."/>
            <person name="Bayramov B."/>
            <person name="Abdulazimova A."/>
            <person name="Shahmuradov I."/>
        </authorList>
    </citation>
    <scope>NUCLEOTIDE SEQUENCE [LARGE SCALE GENOMIC DNA]</scope>
    <source>
        <strain evidence="3">cv. AG2017</strain>
        <tissue evidence="2">Leaf</tissue>
    </source>
</reference>
<proteinExistence type="predicted"/>
<accession>A0A2I0KP68</accession>
<evidence type="ECO:0000256" key="1">
    <source>
        <dbReference type="SAM" id="MobiDB-lite"/>
    </source>
</evidence>
<comment type="caution">
    <text evidence="2">The sequence shown here is derived from an EMBL/GenBank/DDBJ whole genome shotgun (WGS) entry which is preliminary data.</text>
</comment>
<gene>
    <name evidence="2" type="ORF">CRG98_009492</name>
</gene>
<feature type="region of interest" description="Disordered" evidence="1">
    <location>
        <begin position="1"/>
        <end position="67"/>
    </location>
</feature>
<dbReference type="AlphaFoldDB" id="A0A2I0KP68"/>
<evidence type="ECO:0000313" key="2">
    <source>
        <dbReference type="EMBL" id="PKI70120.1"/>
    </source>
</evidence>
<evidence type="ECO:0000313" key="3">
    <source>
        <dbReference type="Proteomes" id="UP000233551"/>
    </source>
</evidence>
<keyword evidence="3" id="KW-1185">Reference proteome</keyword>
<name>A0A2I0KP68_PUNGR</name>